<reference evidence="2" key="1">
    <citation type="journal article" date="2024" name="Front. Bioeng. Biotechnol.">
        <title>Genome-scale model development and genomic sequencing of the oleaginous clade Lipomyces.</title>
        <authorList>
            <person name="Czajka J.J."/>
            <person name="Han Y."/>
            <person name="Kim J."/>
            <person name="Mondo S.J."/>
            <person name="Hofstad B.A."/>
            <person name="Robles A."/>
            <person name="Haridas S."/>
            <person name="Riley R."/>
            <person name="LaButti K."/>
            <person name="Pangilinan J."/>
            <person name="Andreopoulos W."/>
            <person name="Lipzen A."/>
            <person name="Yan J."/>
            <person name="Wang M."/>
            <person name="Ng V."/>
            <person name="Grigoriev I.V."/>
            <person name="Spatafora J.W."/>
            <person name="Magnuson J.K."/>
            <person name="Baker S.E."/>
            <person name="Pomraning K.R."/>
        </authorList>
    </citation>
    <scope>NUCLEOTIDE SEQUENCE [LARGE SCALE GENOMIC DNA]</scope>
    <source>
        <strain evidence="2">CBS 7786</strain>
    </source>
</reference>
<proteinExistence type="predicted"/>
<comment type="caution">
    <text evidence="1">The sequence shown here is derived from an EMBL/GenBank/DDBJ whole genome shotgun (WGS) entry which is preliminary data.</text>
</comment>
<evidence type="ECO:0000313" key="2">
    <source>
        <dbReference type="Proteomes" id="UP001433508"/>
    </source>
</evidence>
<sequence>MASSNYNTITEDSPLMTSQRATSSSASSSAESTNEIPYAPSVSVVRTVFGADYENYTLTEKAASLITTSRRKRPVFSLFLGTIFAVLVVTLALCLLRGYDDYSHYRSAHDIPRRVNITAMVNGDYYSDYTTTTTTTYTTAAPTFTP</sequence>
<protein>
    <submittedName>
        <fullName evidence="1">Uncharacterized protein</fullName>
    </submittedName>
</protein>
<keyword evidence="2" id="KW-1185">Reference proteome</keyword>
<evidence type="ECO:0000313" key="1">
    <source>
        <dbReference type="EMBL" id="KAK9237638.1"/>
    </source>
</evidence>
<accession>A0ACC3T172</accession>
<name>A0ACC3T172_LIPKO</name>
<gene>
    <name evidence="1" type="ORF">V1525DRAFT_456539</name>
</gene>
<dbReference type="EMBL" id="MU971366">
    <property type="protein sequence ID" value="KAK9237638.1"/>
    <property type="molecule type" value="Genomic_DNA"/>
</dbReference>
<dbReference type="Proteomes" id="UP001433508">
    <property type="component" value="Unassembled WGS sequence"/>
</dbReference>
<organism evidence="1 2">
    <name type="scientific">Lipomyces kononenkoae</name>
    <name type="common">Yeast</name>
    <dbReference type="NCBI Taxonomy" id="34357"/>
    <lineage>
        <taxon>Eukaryota</taxon>
        <taxon>Fungi</taxon>
        <taxon>Dikarya</taxon>
        <taxon>Ascomycota</taxon>
        <taxon>Saccharomycotina</taxon>
        <taxon>Lipomycetes</taxon>
        <taxon>Lipomycetales</taxon>
        <taxon>Lipomycetaceae</taxon>
        <taxon>Lipomyces</taxon>
    </lineage>
</organism>